<dbReference type="AlphaFoldDB" id="A0AAD8GP00"/>
<comment type="caution">
    <text evidence="1">The sequence shown here is derived from an EMBL/GenBank/DDBJ whole genome shotgun (WGS) entry which is preliminary data.</text>
</comment>
<evidence type="ECO:0000313" key="2">
    <source>
        <dbReference type="Proteomes" id="UP001237642"/>
    </source>
</evidence>
<dbReference type="EMBL" id="JAUIZM010000020">
    <property type="protein sequence ID" value="KAK1352011.1"/>
    <property type="molecule type" value="Genomic_DNA"/>
</dbReference>
<keyword evidence="2" id="KW-1185">Reference proteome</keyword>
<proteinExistence type="predicted"/>
<evidence type="ECO:0000313" key="1">
    <source>
        <dbReference type="EMBL" id="KAK1352011.1"/>
    </source>
</evidence>
<sequence length="126" mass="14504">MSIPVQSNFGYDNTPEKKSLEIGDLPTVDNALKLQIVGKATQYYCLICDCRTDHDKYNCPDSSKGMGMACSICHEPCEIEQHKSEWTLKFKYCFRCDVAGNHWSNDCPDSEYDDDCTFDDVDEEWY</sequence>
<accession>A0AAD8GP00</accession>
<organism evidence="1 2">
    <name type="scientific">Heracleum sosnowskyi</name>
    <dbReference type="NCBI Taxonomy" id="360622"/>
    <lineage>
        <taxon>Eukaryota</taxon>
        <taxon>Viridiplantae</taxon>
        <taxon>Streptophyta</taxon>
        <taxon>Embryophyta</taxon>
        <taxon>Tracheophyta</taxon>
        <taxon>Spermatophyta</taxon>
        <taxon>Magnoliopsida</taxon>
        <taxon>eudicotyledons</taxon>
        <taxon>Gunneridae</taxon>
        <taxon>Pentapetalae</taxon>
        <taxon>asterids</taxon>
        <taxon>campanulids</taxon>
        <taxon>Apiales</taxon>
        <taxon>Apiaceae</taxon>
        <taxon>Apioideae</taxon>
        <taxon>apioid superclade</taxon>
        <taxon>Tordylieae</taxon>
        <taxon>Tordyliinae</taxon>
        <taxon>Heracleum</taxon>
    </lineage>
</organism>
<dbReference type="Proteomes" id="UP001237642">
    <property type="component" value="Unassembled WGS sequence"/>
</dbReference>
<protein>
    <submittedName>
        <fullName evidence="1">Uncharacterized protein</fullName>
    </submittedName>
</protein>
<reference evidence="1" key="1">
    <citation type="submission" date="2023-02" db="EMBL/GenBank/DDBJ databases">
        <title>Genome of toxic invasive species Heracleum sosnowskyi carries increased number of genes despite the absence of recent whole-genome duplications.</title>
        <authorList>
            <person name="Schelkunov M."/>
            <person name="Shtratnikova V."/>
            <person name="Makarenko M."/>
            <person name="Klepikova A."/>
            <person name="Omelchenko D."/>
            <person name="Novikova G."/>
            <person name="Obukhova E."/>
            <person name="Bogdanov V."/>
            <person name="Penin A."/>
            <person name="Logacheva M."/>
        </authorList>
    </citation>
    <scope>NUCLEOTIDE SEQUENCE</scope>
    <source>
        <strain evidence="1">Hsosn_3</strain>
        <tissue evidence="1">Leaf</tissue>
    </source>
</reference>
<gene>
    <name evidence="1" type="ORF">POM88_053725</name>
</gene>
<name>A0AAD8GP00_9APIA</name>
<reference evidence="1" key="2">
    <citation type="submission" date="2023-05" db="EMBL/GenBank/DDBJ databases">
        <authorList>
            <person name="Schelkunov M.I."/>
        </authorList>
    </citation>
    <scope>NUCLEOTIDE SEQUENCE</scope>
    <source>
        <strain evidence="1">Hsosn_3</strain>
        <tissue evidence="1">Leaf</tissue>
    </source>
</reference>